<dbReference type="STRING" id="1842727.RD110_16920"/>
<organism evidence="1 2">
    <name type="scientific">Rhodoferax koreensis</name>
    <dbReference type="NCBI Taxonomy" id="1842727"/>
    <lineage>
        <taxon>Bacteria</taxon>
        <taxon>Pseudomonadati</taxon>
        <taxon>Pseudomonadota</taxon>
        <taxon>Betaproteobacteria</taxon>
        <taxon>Burkholderiales</taxon>
        <taxon>Comamonadaceae</taxon>
        <taxon>Rhodoferax</taxon>
    </lineage>
</organism>
<proteinExistence type="predicted"/>
<sequence length="170" mass="18529">MPNFLPHLLPVTQRKPLAQDPARPSSMFKATPLDRPYDTPITVMPKARAAGRSWLQALLPGFGSVRGRIASIQKSMLVELGQVASLPLHEDALARQIVQAEDAETLWALRFALAEAIGSVRGDVVARQKMTEISFMFAGLLRRRVEAPTALSGENVVRLPSRGPQPGARS</sequence>
<dbReference type="EMBL" id="CP019236">
    <property type="protein sequence ID" value="APW38675.1"/>
    <property type="molecule type" value="Genomic_DNA"/>
</dbReference>
<reference evidence="1 2" key="1">
    <citation type="submission" date="2017-01" db="EMBL/GenBank/DDBJ databases">
        <authorList>
            <person name="Mah S.A."/>
            <person name="Swanson W.J."/>
            <person name="Moy G.W."/>
            <person name="Vacquier V.D."/>
        </authorList>
    </citation>
    <scope>NUCLEOTIDE SEQUENCE [LARGE SCALE GENOMIC DNA]</scope>
    <source>
        <strain evidence="1 2">DCY110</strain>
    </source>
</reference>
<dbReference type="Proteomes" id="UP000186609">
    <property type="component" value="Chromosome"/>
</dbReference>
<evidence type="ECO:0000313" key="2">
    <source>
        <dbReference type="Proteomes" id="UP000186609"/>
    </source>
</evidence>
<dbReference type="KEGG" id="rhy:RD110_16920"/>
<name>A0A1P8JY56_9BURK</name>
<evidence type="ECO:0000313" key="1">
    <source>
        <dbReference type="EMBL" id="APW38675.1"/>
    </source>
</evidence>
<accession>A0A1P8JY56</accession>
<dbReference type="AlphaFoldDB" id="A0A1P8JY56"/>
<keyword evidence="2" id="KW-1185">Reference proteome</keyword>
<protein>
    <submittedName>
        <fullName evidence="1">Uncharacterized protein</fullName>
    </submittedName>
</protein>
<gene>
    <name evidence="1" type="ORF">RD110_16920</name>
</gene>